<organism evidence="9 10">
    <name type="scientific">Schistosoma mekongi</name>
    <name type="common">Parasitic worm</name>
    <dbReference type="NCBI Taxonomy" id="38744"/>
    <lineage>
        <taxon>Eukaryota</taxon>
        <taxon>Metazoa</taxon>
        <taxon>Spiralia</taxon>
        <taxon>Lophotrochozoa</taxon>
        <taxon>Platyhelminthes</taxon>
        <taxon>Trematoda</taxon>
        <taxon>Digenea</taxon>
        <taxon>Strigeidida</taxon>
        <taxon>Schistosomatoidea</taxon>
        <taxon>Schistosomatidae</taxon>
        <taxon>Schistosoma</taxon>
    </lineage>
</organism>
<keyword evidence="2 7" id="KW-0805">Transcription regulation</keyword>
<proteinExistence type="inferred from homology"/>
<dbReference type="AlphaFoldDB" id="A0AAE1ZD99"/>
<reference evidence="9" key="2">
    <citation type="journal article" date="2023" name="Infect Dis Poverty">
        <title>Chromosome-scale genome of the human blood fluke Schistosoma mekongi and its implications for public health.</title>
        <authorList>
            <person name="Zhou M."/>
            <person name="Xu L."/>
            <person name="Xu D."/>
            <person name="Chen W."/>
            <person name="Khan J."/>
            <person name="Hu Y."/>
            <person name="Huang H."/>
            <person name="Wei H."/>
            <person name="Zhang Y."/>
            <person name="Chusongsang P."/>
            <person name="Tanasarnprasert K."/>
            <person name="Hu X."/>
            <person name="Limpanont Y."/>
            <person name="Lv Z."/>
        </authorList>
    </citation>
    <scope>NUCLEOTIDE SEQUENCE</scope>
    <source>
        <strain evidence="9">LV_2022a</strain>
    </source>
</reference>
<name>A0AAE1ZD99_SCHME</name>
<gene>
    <name evidence="9" type="ORF">MN116_005052</name>
</gene>
<keyword evidence="5 7" id="KW-0804">Transcription</keyword>
<keyword evidence="3 7" id="KW-0238">DNA-binding</keyword>
<dbReference type="Gene3D" id="6.10.250.2430">
    <property type="match status" value="1"/>
</dbReference>
<comment type="similarity">
    <text evidence="7">Belongs to the NFYA/HAP2 subunit family.</text>
</comment>
<feature type="region of interest" description="Disordered" evidence="8">
    <location>
        <begin position="236"/>
        <end position="255"/>
    </location>
</feature>
<feature type="region of interest" description="Disordered" evidence="8">
    <location>
        <begin position="149"/>
        <end position="174"/>
    </location>
</feature>
<comment type="function">
    <text evidence="7">Component of the sequence-specific heterotrimeric transcription factor (NF-Y) which specifically recognizes a 5'-CCAAT-3' box motif found in the promoters of its target genes.</text>
</comment>
<comment type="subunit">
    <text evidence="7">Heterotrimer.</text>
</comment>
<feature type="compositionally biased region" description="Polar residues" evidence="8">
    <location>
        <begin position="149"/>
        <end position="165"/>
    </location>
</feature>
<dbReference type="Proteomes" id="UP001292079">
    <property type="component" value="Unassembled WGS sequence"/>
</dbReference>
<dbReference type="PRINTS" id="PR00616">
    <property type="entry name" value="CCAATSUBUNTB"/>
</dbReference>
<evidence type="ECO:0000256" key="1">
    <source>
        <dbReference type="ARBA" id="ARBA00004123"/>
    </source>
</evidence>
<dbReference type="SMART" id="SM00521">
    <property type="entry name" value="CBF"/>
    <property type="match status" value="1"/>
</dbReference>
<dbReference type="InterPro" id="IPR018362">
    <property type="entry name" value="CCAAT-binding_factor_CS"/>
</dbReference>
<evidence type="ECO:0000256" key="6">
    <source>
        <dbReference type="ARBA" id="ARBA00023242"/>
    </source>
</evidence>
<evidence type="ECO:0000256" key="7">
    <source>
        <dbReference type="RuleBase" id="RU367155"/>
    </source>
</evidence>
<dbReference type="Pfam" id="PF02045">
    <property type="entry name" value="CBFB_NFYA"/>
    <property type="match status" value="1"/>
</dbReference>
<reference evidence="9" key="1">
    <citation type="submission" date="2022-04" db="EMBL/GenBank/DDBJ databases">
        <authorList>
            <person name="Xu L."/>
            <person name="Lv Z."/>
        </authorList>
    </citation>
    <scope>NUCLEOTIDE SEQUENCE</scope>
    <source>
        <strain evidence="9">LV_2022a</strain>
    </source>
</reference>
<protein>
    <recommendedName>
        <fullName evidence="7">Nuclear transcription factor Y subunit</fullName>
    </recommendedName>
</protein>
<keyword evidence="6 7" id="KW-0539">Nucleus</keyword>
<keyword evidence="10" id="KW-1185">Reference proteome</keyword>
<dbReference type="PROSITE" id="PS51152">
    <property type="entry name" value="NFYA_HAP2_2"/>
    <property type="match status" value="1"/>
</dbReference>
<dbReference type="GO" id="GO:0016602">
    <property type="term" value="C:CCAAT-binding factor complex"/>
    <property type="evidence" value="ECO:0007669"/>
    <property type="project" value="InterPro"/>
</dbReference>
<dbReference type="GO" id="GO:0003677">
    <property type="term" value="F:DNA binding"/>
    <property type="evidence" value="ECO:0007669"/>
    <property type="project" value="UniProtKB-KW"/>
</dbReference>
<dbReference type="PROSITE" id="PS00686">
    <property type="entry name" value="NFYA_HAP2_1"/>
    <property type="match status" value="1"/>
</dbReference>
<sequence>MMDGYIHAGQVLPAQTILQPLQQPLIMDANGAAQPTTFAVQASDGSLIPVQLATSAGGGQVIMFLPSAAQQTIYTTQPIVSASATSLEANLTSAQGQIIGTTVEDEAHILQQLQQSSQVQVIHQAQSALSQAISNTQVVQVSSPQSETAIGQQGISTQASATVSPGITPGGEEPLYVNAKQYHRILKRRQARAKLEAQGRIPKERRKYLHESRHKHAMNRIRSSGGRFFSVPSYSDANNSTASTSSSNSSAITSFQTNEDCKTKILTN</sequence>
<evidence type="ECO:0000256" key="2">
    <source>
        <dbReference type="ARBA" id="ARBA00023015"/>
    </source>
</evidence>
<comment type="caution">
    <text evidence="9">The sequence shown here is derived from an EMBL/GenBank/DDBJ whole genome shotgun (WGS) entry which is preliminary data.</text>
</comment>
<evidence type="ECO:0000256" key="4">
    <source>
        <dbReference type="ARBA" id="ARBA00023159"/>
    </source>
</evidence>
<keyword evidence="4" id="KW-0010">Activator</keyword>
<feature type="compositionally biased region" description="Low complexity" evidence="8">
    <location>
        <begin position="236"/>
        <end position="254"/>
    </location>
</feature>
<dbReference type="InterPro" id="IPR001289">
    <property type="entry name" value="NFYA"/>
</dbReference>
<accession>A0AAE1ZD99</accession>
<evidence type="ECO:0000256" key="3">
    <source>
        <dbReference type="ARBA" id="ARBA00023125"/>
    </source>
</evidence>
<evidence type="ECO:0000256" key="5">
    <source>
        <dbReference type="ARBA" id="ARBA00023163"/>
    </source>
</evidence>
<evidence type="ECO:0000313" key="10">
    <source>
        <dbReference type="Proteomes" id="UP001292079"/>
    </source>
</evidence>
<evidence type="ECO:0000313" key="9">
    <source>
        <dbReference type="EMBL" id="KAK4471643.1"/>
    </source>
</evidence>
<evidence type="ECO:0000256" key="8">
    <source>
        <dbReference type="SAM" id="MobiDB-lite"/>
    </source>
</evidence>
<dbReference type="GO" id="GO:0003700">
    <property type="term" value="F:DNA-binding transcription factor activity"/>
    <property type="evidence" value="ECO:0007669"/>
    <property type="project" value="UniProtKB-UniRule"/>
</dbReference>
<dbReference type="EMBL" id="JALJAT010000003">
    <property type="protein sequence ID" value="KAK4471643.1"/>
    <property type="molecule type" value="Genomic_DNA"/>
</dbReference>
<comment type="subcellular location">
    <subcellularLocation>
        <location evidence="1 7">Nucleus</location>
    </subcellularLocation>
</comment>
<dbReference type="PANTHER" id="PTHR12632">
    <property type="entry name" value="TRANSCRIPTION FACTOR NF-Y ALPHA-RELATED"/>
    <property type="match status" value="1"/>
</dbReference>